<name>A0A974HZC1_XENLA</name>
<sequence length="141" mass="16574">MESTSPIFLYYPYGIYSLSHLLHFILKMDDPVHLPATYWSKFLDYSITSVQLIKSLKSYNSRLGAKNWRLQHLKLVHKGYGSCYKKKRDNLKNSSYVRLRTWTCFIIFGPALLSLNYGKISLSKIREGNQIKSHLCFIRFN</sequence>
<evidence type="ECO:0000256" key="1">
    <source>
        <dbReference type="SAM" id="Phobius"/>
    </source>
</evidence>
<dbReference type="AlphaFoldDB" id="A0A974HZC1"/>
<proteinExistence type="predicted"/>
<feature type="transmembrane region" description="Helical" evidence="1">
    <location>
        <begin position="7"/>
        <end position="26"/>
    </location>
</feature>
<keyword evidence="1" id="KW-1133">Transmembrane helix</keyword>
<keyword evidence="1" id="KW-0812">Transmembrane</keyword>
<accession>A0A974HZC1</accession>
<reference evidence="3" key="1">
    <citation type="journal article" date="2016" name="Nature">
        <title>Genome evolution in the allotetraploid frog Xenopus laevis.</title>
        <authorList>
            <person name="Session A.M."/>
            <person name="Uno Y."/>
            <person name="Kwon T."/>
            <person name="Chapman J.A."/>
            <person name="Toyoda A."/>
            <person name="Takahashi S."/>
            <person name="Fukui A."/>
            <person name="Hikosaka A."/>
            <person name="Suzuki A."/>
            <person name="Kondo M."/>
            <person name="van Heeringen S.J."/>
            <person name="Quigley I."/>
            <person name="Heinz S."/>
            <person name="Ogino H."/>
            <person name="Ochi H."/>
            <person name="Hellsten U."/>
            <person name="Lyons J.B."/>
            <person name="Simakov O."/>
            <person name="Putnam N."/>
            <person name="Stites J."/>
            <person name="Kuroki Y."/>
            <person name="Tanaka T."/>
            <person name="Michiue T."/>
            <person name="Watanabe M."/>
            <person name="Bogdanovic O."/>
            <person name="Lister R."/>
            <person name="Georgiou G."/>
            <person name="Paranjpe S.S."/>
            <person name="van Kruijsbergen I."/>
            <person name="Shu S."/>
            <person name="Carlson J."/>
            <person name="Kinoshita T."/>
            <person name="Ohta Y."/>
            <person name="Mawaribuchi S."/>
            <person name="Jenkins J."/>
            <person name="Grimwood J."/>
            <person name="Schmutz J."/>
            <person name="Mitros T."/>
            <person name="Mozaffari S.V."/>
            <person name="Suzuki Y."/>
            <person name="Haramoto Y."/>
            <person name="Yamamoto T.S."/>
            <person name="Takagi C."/>
            <person name="Heald R."/>
            <person name="Miller K."/>
            <person name="Haudenschild C."/>
            <person name="Kitzman J."/>
            <person name="Nakayama T."/>
            <person name="Izutsu Y."/>
            <person name="Robert J."/>
            <person name="Fortriede J."/>
            <person name="Burns K."/>
            <person name="Lotay V."/>
            <person name="Karimi K."/>
            <person name="Yasuoka Y."/>
            <person name="Dichmann D.S."/>
            <person name="Flajnik M.F."/>
            <person name="Houston D.W."/>
            <person name="Shendure J."/>
            <person name="DuPasquier L."/>
            <person name="Vize P.D."/>
            <person name="Zorn A.M."/>
            <person name="Ito M."/>
            <person name="Marcotte E.M."/>
            <person name="Wallingford J.B."/>
            <person name="Ito Y."/>
            <person name="Asashima M."/>
            <person name="Ueno N."/>
            <person name="Matsuda Y."/>
            <person name="Veenstra G.J."/>
            <person name="Fujiyama A."/>
            <person name="Harland R.M."/>
            <person name="Taira M."/>
            <person name="Rokhsar D.S."/>
        </authorList>
    </citation>
    <scope>NUCLEOTIDE SEQUENCE [LARGE SCALE GENOMIC DNA]</scope>
    <source>
        <strain evidence="3">J</strain>
    </source>
</reference>
<evidence type="ECO:0000313" key="3">
    <source>
        <dbReference type="Proteomes" id="UP000694892"/>
    </source>
</evidence>
<evidence type="ECO:0000313" key="2">
    <source>
        <dbReference type="EMBL" id="OCT95630.1"/>
    </source>
</evidence>
<keyword evidence="1" id="KW-0472">Membrane</keyword>
<gene>
    <name evidence="2" type="ORF">XELAEV_18013318mg</name>
</gene>
<dbReference type="EMBL" id="CM004468">
    <property type="protein sequence ID" value="OCT95630.1"/>
    <property type="molecule type" value="Genomic_DNA"/>
</dbReference>
<dbReference type="Proteomes" id="UP000694892">
    <property type="component" value="Chromosome 2L"/>
</dbReference>
<organism evidence="2 3">
    <name type="scientific">Xenopus laevis</name>
    <name type="common">African clawed frog</name>
    <dbReference type="NCBI Taxonomy" id="8355"/>
    <lineage>
        <taxon>Eukaryota</taxon>
        <taxon>Metazoa</taxon>
        <taxon>Chordata</taxon>
        <taxon>Craniata</taxon>
        <taxon>Vertebrata</taxon>
        <taxon>Euteleostomi</taxon>
        <taxon>Amphibia</taxon>
        <taxon>Batrachia</taxon>
        <taxon>Anura</taxon>
        <taxon>Pipoidea</taxon>
        <taxon>Pipidae</taxon>
        <taxon>Xenopodinae</taxon>
        <taxon>Xenopus</taxon>
        <taxon>Xenopus</taxon>
    </lineage>
</organism>
<feature type="transmembrane region" description="Helical" evidence="1">
    <location>
        <begin position="99"/>
        <end position="117"/>
    </location>
</feature>
<protein>
    <submittedName>
        <fullName evidence="2">Uncharacterized protein</fullName>
    </submittedName>
</protein>